<sequence>MNQDDITLLGQSRNIQDLLRRLEKAAAFLDFRYFSSNIVIRSPGELPKFKVLQNSPAEFEASKDYDIALVDPVITKLATTSLPFQYDQAFYVDAGFGHLWEAAVVHGYKTGLCIAIEINPTTRFLFGLDRCFDLPKSQTSRTSLYSAFINLALHTSFAAREILLAPAPVHVPPRLSPREYEVLSLSRDGHTAARIAEKLGIQSSTANQYIQSAMAKLGASNKVHAVNMAIKLRILK</sequence>
<keyword evidence="3" id="KW-0804">Transcription</keyword>
<evidence type="ECO:0000313" key="6">
    <source>
        <dbReference type="Proteomes" id="UP001371218"/>
    </source>
</evidence>
<keyword evidence="6" id="KW-1185">Reference proteome</keyword>
<dbReference type="Pfam" id="PF03472">
    <property type="entry name" value="Autoind_bind"/>
    <property type="match status" value="1"/>
</dbReference>
<evidence type="ECO:0000256" key="2">
    <source>
        <dbReference type="ARBA" id="ARBA00023125"/>
    </source>
</evidence>
<keyword evidence="1" id="KW-0805">Transcription regulation</keyword>
<dbReference type="InterPro" id="IPR016032">
    <property type="entry name" value="Sig_transdc_resp-reg_C-effctor"/>
</dbReference>
<organism evidence="5 6">
    <name type="scientific">Ideonella lacteola</name>
    <dbReference type="NCBI Taxonomy" id="2984193"/>
    <lineage>
        <taxon>Bacteria</taxon>
        <taxon>Pseudomonadati</taxon>
        <taxon>Pseudomonadota</taxon>
        <taxon>Betaproteobacteria</taxon>
        <taxon>Burkholderiales</taxon>
        <taxon>Sphaerotilaceae</taxon>
        <taxon>Ideonella</taxon>
    </lineage>
</organism>
<feature type="domain" description="HTH luxR-type" evidence="4">
    <location>
        <begin position="168"/>
        <end position="233"/>
    </location>
</feature>
<dbReference type="SMART" id="SM00421">
    <property type="entry name" value="HTH_LUXR"/>
    <property type="match status" value="1"/>
</dbReference>
<dbReference type="SUPFAM" id="SSF75516">
    <property type="entry name" value="Pheromone-binding domain of LuxR-like quorum-sensing transcription factors"/>
    <property type="match status" value="1"/>
</dbReference>
<dbReference type="PANTHER" id="PTHR44688:SF16">
    <property type="entry name" value="DNA-BINDING TRANSCRIPTIONAL ACTIVATOR DEVR_DOSR"/>
    <property type="match status" value="1"/>
</dbReference>
<dbReference type="Gene3D" id="1.10.10.10">
    <property type="entry name" value="Winged helix-like DNA-binding domain superfamily/Winged helix DNA-binding domain"/>
    <property type="match status" value="1"/>
</dbReference>
<dbReference type="SUPFAM" id="SSF46894">
    <property type="entry name" value="C-terminal effector domain of the bipartite response regulators"/>
    <property type="match status" value="1"/>
</dbReference>
<dbReference type="InterPro" id="IPR005143">
    <property type="entry name" value="TF_LuxR_autoind-bd_dom"/>
</dbReference>
<keyword evidence="2" id="KW-0238">DNA-binding</keyword>
<dbReference type="InterPro" id="IPR036693">
    <property type="entry name" value="TF_LuxR_autoind-bd_dom_sf"/>
</dbReference>
<reference evidence="5 6" key="1">
    <citation type="submission" date="2024-04" db="EMBL/GenBank/DDBJ databases">
        <title>Novel species of the genus Ideonella isolated from streams.</title>
        <authorList>
            <person name="Lu H."/>
        </authorList>
    </citation>
    <scope>NUCLEOTIDE SEQUENCE [LARGE SCALE GENOMIC DNA]</scope>
    <source>
        <strain evidence="5 6">DXS29W</strain>
    </source>
</reference>
<dbReference type="EMBL" id="JBBUTG010000026">
    <property type="protein sequence ID" value="MEK8034283.1"/>
    <property type="molecule type" value="Genomic_DNA"/>
</dbReference>
<dbReference type="RefSeq" id="WP_341428710.1">
    <property type="nucleotide sequence ID" value="NZ_JBBUTG010000026.1"/>
</dbReference>
<dbReference type="Gene3D" id="3.30.450.80">
    <property type="entry name" value="Transcription factor LuxR-like, autoinducer-binding domain"/>
    <property type="match status" value="1"/>
</dbReference>
<dbReference type="PANTHER" id="PTHR44688">
    <property type="entry name" value="DNA-BINDING TRANSCRIPTIONAL ACTIVATOR DEVR_DOSR"/>
    <property type="match status" value="1"/>
</dbReference>
<evidence type="ECO:0000256" key="3">
    <source>
        <dbReference type="ARBA" id="ARBA00023163"/>
    </source>
</evidence>
<dbReference type="PROSITE" id="PS50043">
    <property type="entry name" value="HTH_LUXR_2"/>
    <property type="match status" value="1"/>
</dbReference>
<dbReference type="CDD" id="cd06170">
    <property type="entry name" value="LuxR_C_like"/>
    <property type="match status" value="1"/>
</dbReference>
<name>A0ABU9BWC8_9BURK</name>
<comment type="caution">
    <text evidence="5">The sequence shown here is derived from an EMBL/GenBank/DDBJ whole genome shotgun (WGS) entry which is preliminary data.</text>
</comment>
<evidence type="ECO:0000256" key="1">
    <source>
        <dbReference type="ARBA" id="ARBA00023015"/>
    </source>
</evidence>
<dbReference type="Pfam" id="PF00196">
    <property type="entry name" value="GerE"/>
    <property type="match status" value="1"/>
</dbReference>
<accession>A0ABU9BWC8</accession>
<dbReference type="Proteomes" id="UP001371218">
    <property type="component" value="Unassembled WGS sequence"/>
</dbReference>
<dbReference type="InterPro" id="IPR036388">
    <property type="entry name" value="WH-like_DNA-bd_sf"/>
</dbReference>
<evidence type="ECO:0000259" key="4">
    <source>
        <dbReference type="PROSITE" id="PS50043"/>
    </source>
</evidence>
<evidence type="ECO:0000313" key="5">
    <source>
        <dbReference type="EMBL" id="MEK8034283.1"/>
    </source>
</evidence>
<dbReference type="PRINTS" id="PR00038">
    <property type="entry name" value="HTHLUXR"/>
</dbReference>
<gene>
    <name evidence="5" type="ORF">AACH06_25940</name>
</gene>
<dbReference type="InterPro" id="IPR000792">
    <property type="entry name" value="Tscrpt_reg_LuxR_C"/>
</dbReference>
<proteinExistence type="predicted"/>
<protein>
    <submittedName>
        <fullName evidence="5">LuxR C-terminal-related transcriptional regulator</fullName>
    </submittedName>
</protein>